<dbReference type="InterPro" id="IPR029058">
    <property type="entry name" value="AB_hydrolase_fold"/>
</dbReference>
<reference evidence="2 3" key="1">
    <citation type="submission" date="2020-03" db="EMBL/GenBank/DDBJ databases">
        <title>Genomic Encyclopedia of Type Strains, Phase IV (KMG-IV): sequencing the most valuable type-strain genomes for metagenomic binning, comparative biology and taxonomic classification.</title>
        <authorList>
            <person name="Goeker M."/>
        </authorList>
    </citation>
    <scope>NUCLEOTIDE SEQUENCE [LARGE SCALE GENOMIC DNA]</scope>
    <source>
        <strain evidence="2 3">DSM 27651</strain>
    </source>
</reference>
<dbReference type="Proteomes" id="UP000734218">
    <property type="component" value="Unassembled WGS sequence"/>
</dbReference>
<dbReference type="RefSeq" id="WP_167952771.1">
    <property type="nucleotide sequence ID" value="NZ_JAATJE010000001.1"/>
</dbReference>
<protein>
    <submittedName>
        <fullName evidence="2">Pimeloyl-ACP methyl ester carboxylesterase</fullName>
    </submittedName>
</protein>
<accession>A0ABX0XK22</accession>
<comment type="caution">
    <text evidence="2">The sequence shown here is derived from an EMBL/GenBank/DDBJ whole genome shotgun (WGS) entry which is preliminary data.</text>
</comment>
<evidence type="ECO:0000313" key="2">
    <source>
        <dbReference type="EMBL" id="NJC33081.1"/>
    </source>
</evidence>
<keyword evidence="3" id="KW-1185">Reference proteome</keyword>
<feature type="domain" description="AB hydrolase-1" evidence="1">
    <location>
        <begin position="34"/>
        <end position="279"/>
    </location>
</feature>
<dbReference type="SUPFAM" id="SSF53474">
    <property type="entry name" value="alpha/beta-Hydrolases"/>
    <property type="match status" value="1"/>
</dbReference>
<dbReference type="InterPro" id="IPR000073">
    <property type="entry name" value="AB_hydrolase_1"/>
</dbReference>
<dbReference type="InterPro" id="IPR050266">
    <property type="entry name" value="AB_hydrolase_sf"/>
</dbReference>
<proteinExistence type="predicted"/>
<evidence type="ECO:0000259" key="1">
    <source>
        <dbReference type="Pfam" id="PF12697"/>
    </source>
</evidence>
<sequence length="292" mass="31527">MGDGLDWHDGYVWSADGVRLHHRDQPGPKDRPALLCIPGLTRNVRDFASLAARMKGRHRVISVDLRGRGESGYARDPLSYTPLTYVSDLARVLAELRPGSVVPVGTSLGGLVTMLMAGAGVVEMAGAILNDVGPELDPTGLERIRGYVGRGGSYPTWLHAARALADNQREVHPTFALGDWIDAAKRVMRLEPSGRVAFDYDMRIAEPFRLPGGEAGVDLWPALDRLAPIPVLILRGERSDLLSAEVQARMAARLPYATAVTVPGVGHAPTLDEPVAVAAIDRFLDQIGPEPR</sequence>
<dbReference type="Gene3D" id="3.40.50.1820">
    <property type="entry name" value="alpha/beta hydrolase"/>
    <property type="match status" value="1"/>
</dbReference>
<dbReference type="PANTHER" id="PTHR43798">
    <property type="entry name" value="MONOACYLGLYCEROL LIPASE"/>
    <property type="match status" value="1"/>
</dbReference>
<evidence type="ECO:0000313" key="3">
    <source>
        <dbReference type="Proteomes" id="UP000734218"/>
    </source>
</evidence>
<gene>
    <name evidence="2" type="ORF">GGR88_000555</name>
</gene>
<organism evidence="2 3">
    <name type="scientific">Sphingomonas jejuensis</name>
    <dbReference type="NCBI Taxonomy" id="904715"/>
    <lineage>
        <taxon>Bacteria</taxon>
        <taxon>Pseudomonadati</taxon>
        <taxon>Pseudomonadota</taxon>
        <taxon>Alphaproteobacteria</taxon>
        <taxon>Sphingomonadales</taxon>
        <taxon>Sphingomonadaceae</taxon>
        <taxon>Sphingomonas</taxon>
    </lineage>
</organism>
<dbReference type="Pfam" id="PF12697">
    <property type="entry name" value="Abhydrolase_6"/>
    <property type="match status" value="1"/>
</dbReference>
<name>A0ABX0XK22_9SPHN</name>
<dbReference type="PANTHER" id="PTHR43798:SF33">
    <property type="entry name" value="HYDROLASE, PUTATIVE (AFU_ORTHOLOGUE AFUA_2G14860)-RELATED"/>
    <property type="match status" value="1"/>
</dbReference>
<dbReference type="EMBL" id="JAATJE010000001">
    <property type="protein sequence ID" value="NJC33081.1"/>
    <property type="molecule type" value="Genomic_DNA"/>
</dbReference>